<sequence>MLQCTKLSHILAQMNLKEMLKVADDIVFAKTGKHLDDLEEAVLRGTLEHDTYKQIARDFDCSESNVRNAGSKLWKILAKELGEDVNKSNFKSAIERLQDSNLFNFAQNNNNVSNSFNICGESRHPPDIPNPHQQNEDISQSESTETLHNDLSEMPDLGAFYNRTPELETLTTWILQEQCRLIAIAGISGIGKTALTVQLVQQIKDEFEYVIWCDFDSLPTLAEFQSNLIRIISQSEQLDLSANNHKSLPLIKYLQKYRCLVVLDNIQNLFSSGELVGKYKSGYEDYRTLFKQIKELSHQSCVVLIGWEQPRIITEVKSENSLIRTLRLTGLDIVAAREIFRDNGLTEIDHRDTIIQRYQGNPFWLKSIANLMQDLGECEIEVLINNTLLLPEDIKDSLQQQCDRLSEIEKQVLSSLAKENHPVNLVKLLENSKINSSDLINVLQSLLKRCLIEQQGNFYTVLPLIKQYIESLNNQV</sequence>
<organism evidence="4 5">
    <name type="scientific">Planktothrix agardhii CCAP 1459/11A</name>
    <dbReference type="NCBI Taxonomy" id="282420"/>
    <lineage>
        <taxon>Bacteria</taxon>
        <taxon>Bacillati</taxon>
        <taxon>Cyanobacteriota</taxon>
        <taxon>Cyanophyceae</taxon>
        <taxon>Oscillatoriophycideae</taxon>
        <taxon>Oscillatoriales</taxon>
        <taxon>Microcoleaceae</taxon>
        <taxon>Planktothrix</taxon>
    </lineage>
</organism>
<dbReference type="InterPro" id="IPR058651">
    <property type="entry name" value="HTH_VMAP-M9"/>
</dbReference>
<dbReference type="SUPFAM" id="SSF52540">
    <property type="entry name" value="P-loop containing nucleoside triphosphate hydrolases"/>
    <property type="match status" value="1"/>
</dbReference>
<evidence type="ECO:0000259" key="3">
    <source>
        <dbReference type="Pfam" id="PF26355"/>
    </source>
</evidence>
<dbReference type="Pfam" id="PF26355">
    <property type="entry name" value="HTH_VMAP-M9"/>
    <property type="match status" value="1"/>
</dbReference>
<dbReference type="Gene3D" id="3.40.50.300">
    <property type="entry name" value="P-loop containing nucleotide triphosphate hydrolases"/>
    <property type="match status" value="1"/>
</dbReference>
<evidence type="ECO:0000313" key="4">
    <source>
        <dbReference type="EMBL" id="GDZ95084.1"/>
    </source>
</evidence>
<gene>
    <name evidence="4" type="ORF">PA905_33230</name>
</gene>
<accession>A0A4P5ZIX7</accession>
<feature type="compositionally biased region" description="Polar residues" evidence="1">
    <location>
        <begin position="131"/>
        <end position="144"/>
    </location>
</feature>
<proteinExistence type="predicted"/>
<dbReference type="GO" id="GO:0043531">
    <property type="term" value="F:ADP binding"/>
    <property type="evidence" value="ECO:0007669"/>
    <property type="project" value="InterPro"/>
</dbReference>
<dbReference type="InterPro" id="IPR027417">
    <property type="entry name" value="P-loop_NTPase"/>
</dbReference>
<reference evidence="5" key="1">
    <citation type="submission" date="2019-02" db="EMBL/GenBank/DDBJ databases">
        <title>Draft genome sequence of Planktothrix agardhii NIES-905.</title>
        <authorList>
            <person name="Yamaguchi H."/>
            <person name="Suzuki S."/>
            <person name="Kawachi M."/>
        </authorList>
    </citation>
    <scope>NUCLEOTIDE SEQUENCE [LARGE SCALE GENOMIC DNA]</scope>
    <source>
        <strain evidence="5">CCAP 1459/11A</strain>
    </source>
</reference>
<feature type="domain" description="vWA-MoxR associated protein N-terminal HTH" evidence="3">
    <location>
        <begin position="14"/>
        <end position="97"/>
    </location>
</feature>
<dbReference type="Proteomes" id="UP000299794">
    <property type="component" value="Unassembled WGS sequence"/>
</dbReference>
<evidence type="ECO:0000313" key="5">
    <source>
        <dbReference type="Proteomes" id="UP000299794"/>
    </source>
</evidence>
<dbReference type="Pfam" id="PF00931">
    <property type="entry name" value="NB-ARC"/>
    <property type="match status" value="1"/>
</dbReference>
<feature type="region of interest" description="Disordered" evidence="1">
    <location>
        <begin position="121"/>
        <end position="147"/>
    </location>
</feature>
<dbReference type="EMBL" id="BJCD01000052">
    <property type="protein sequence ID" value="GDZ95084.1"/>
    <property type="molecule type" value="Genomic_DNA"/>
</dbReference>
<dbReference type="AlphaFoldDB" id="A0A4P5ZIX7"/>
<dbReference type="PANTHER" id="PTHR34301">
    <property type="entry name" value="DNA-BINDING PROTEIN-RELATED"/>
    <property type="match status" value="1"/>
</dbReference>
<dbReference type="PANTHER" id="PTHR34301:SF8">
    <property type="entry name" value="ATPASE DOMAIN-CONTAINING PROTEIN"/>
    <property type="match status" value="1"/>
</dbReference>
<evidence type="ECO:0000259" key="2">
    <source>
        <dbReference type="Pfam" id="PF00931"/>
    </source>
</evidence>
<dbReference type="InterPro" id="IPR002182">
    <property type="entry name" value="NB-ARC"/>
</dbReference>
<protein>
    <submittedName>
        <fullName evidence="4">WD repeat-containing protein</fullName>
    </submittedName>
</protein>
<dbReference type="PRINTS" id="PR00364">
    <property type="entry name" value="DISEASERSIST"/>
</dbReference>
<comment type="caution">
    <text evidence="4">The sequence shown here is derived from an EMBL/GenBank/DDBJ whole genome shotgun (WGS) entry which is preliminary data.</text>
</comment>
<feature type="domain" description="NB-ARC" evidence="2">
    <location>
        <begin position="167"/>
        <end position="266"/>
    </location>
</feature>
<evidence type="ECO:0000256" key="1">
    <source>
        <dbReference type="SAM" id="MobiDB-lite"/>
    </source>
</evidence>
<name>A0A4P5ZIX7_PLAAG</name>